<organism evidence="6">
    <name type="scientific">hydrothermal vent metagenome</name>
    <dbReference type="NCBI Taxonomy" id="652676"/>
    <lineage>
        <taxon>unclassified sequences</taxon>
        <taxon>metagenomes</taxon>
        <taxon>ecological metagenomes</taxon>
    </lineage>
</organism>
<dbReference type="Pfam" id="PF03466">
    <property type="entry name" value="LysR_substrate"/>
    <property type="match status" value="1"/>
</dbReference>
<evidence type="ECO:0000259" key="5">
    <source>
        <dbReference type="PROSITE" id="PS50931"/>
    </source>
</evidence>
<comment type="similarity">
    <text evidence="1">Belongs to the LysR transcriptional regulatory family.</text>
</comment>
<name>A0A3B0S9Q0_9ZZZZ</name>
<dbReference type="InterPro" id="IPR005119">
    <property type="entry name" value="LysR_subst-bd"/>
</dbReference>
<dbReference type="GO" id="GO:0006351">
    <property type="term" value="P:DNA-templated transcription"/>
    <property type="evidence" value="ECO:0007669"/>
    <property type="project" value="TreeGrafter"/>
</dbReference>
<evidence type="ECO:0000313" key="6">
    <source>
        <dbReference type="EMBL" id="VAV97228.1"/>
    </source>
</evidence>
<dbReference type="InterPro" id="IPR058163">
    <property type="entry name" value="LysR-type_TF_proteobact-type"/>
</dbReference>
<dbReference type="AlphaFoldDB" id="A0A3B0S9Q0"/>
<evidence type="ECO:0000256" key="2">
    <source>
        <dbReference type="ARBA" id="ARBA00023015"/>
    </source>
</evidence>
<dbReference type="InterPro" id="IPR036388">
    <property type="entry name" value="WH-like_DNA-bd_sf"/>
</dbReference>
<gene>
    <name evidence="6" type="ORF">MNBD_ALPHA08-2319</name>
</gene>
<feature type="domain" description="HTH lysR-type" evidence="5">
    <location>
        <begin position="1"/>
        <end position="59"/>
    </location>
</feature>
<dbReference type="PANTHER" id="PTHR30537">
    <property type="entry name" value="HTH-TYPE TRANSCRIPTIONAL REGULATOR"/>
    <property type="match status" value="1"/>
</dbReference>
<keyword evidence="4" id="KW-0804">Transcription</keyword>
<keyword evidence="2" id="KW-0805">Transcription regulation</keyword>
<dbReference type="GO" id="GO:0043565">
    <property type="term" value="F:sequence-specific DNA binding"/>
    <property type="evidence" value="ECO:0007669"/>
    <property type="project" value="TreeGrafter"/>
</dbReference>
<dbReference type="Gene3D" id="3.40.190.290">
    <property type="match status" value="1"/>
</dbReference>
<dbReference type="Pfam" id="PF00126">
    <property type="entry name" value="HTH_1"/>
    <property type="match status" value="1"/>
</dbReference>
<keyword evidence="3" id="KW-0238">DNA-binding</keyword>
<dbReference type="InterPro" id="IPR000847">
    <property type="entry name" value="LysR_HTH_N"/>
</dbReference>
<proteinExistence type="inferred from homology"/>
<dbReference type="GO" id="GO:0003700">
    <property type="term" value="F:DNA-binding transcription factor activity"/>
    <property type="evidence" value="ECO:0007669"/>
    <property type="project" value="InterPro"/>
</dbReference>
<dbReference type="Gene3D" id="1.10.10.10">
    <property type="entry name" value="Winged helix-like DNA-binding domain superfamily/Winged helix DNA-binding domain"/>
    <property type="match status" value="1"/>
</dbReference>
<reference evidence="6" key="1">
    <citation type="submission" date="2018-06" db="EMBL/GenBank/DDBJ databases">
        <authorList>
            <person name="Zhirakovskaya E."/>
        </authorList>
    </citation>
    <scope>NUCLEOTIDE SEQUENCE</scope>
</reference>
<dbReference type="PROSITE" id="PS50931">
    <property type="entry name" value="HTH_LYSR"/>
    <property type="match status" value="1"/>
</dbReference>
<dbReference type="InterPro" id="IPR036390">
    <property type="entry name" value="WH_DNA-bd_sf"/>
</dbReference>
<dbReference type="FunFam" id="1.10.10.10:FF:000001">
    <property type="entry name" value="LysR family transcriptional regulator"/>
    <property type="match status" value="1"/>
</dbReference>
<dbReference type="SUPFAM" id="SSF46785">
    <property type="entry name" value="Winged helix' DNA-binding domain"/>
    <property type="match status" value="1"/>
</dbReference>
<dbReference type="PANTHER" id="PTHR30537:SF3">
    <property type="entry name" value="TRANSCRIPTIONAL REGULATORY PROTEIN"/>
    <property type="match status" value="1"/>
</dbReference>
<dbReference type="SUPFAM" id="SSF53850">
    <property type="entry name" value="Periplasmic binding protein-like II"/>
    <property type="match status" value="1"/>
</dbReference>
<evidence type="ECO:0000256" key="1">
    <source>
        <dbReference type="ARBA" id="ARBA00009437"/>
    </source>
</evidence>
<sequence>MNNWDDLRYFLAVARDGSLTRAAQTLGVNHSTVSRRITAFEDKLGARLFDRSVSGFVVTQAGQEMMQTTERVEKEITLLDRQILSRDMTMTGPLRIATPAALIATFLMADIASFATQNPDVEINILSSDALINLHNHEADVAIRSTATPPENLIGRRLTPVAKAVYASSKYLEHHKCNARTIRDHPEHRWVCSSREGTNPSWLTKYFPSARTGCQVDTLLALIQAVKHGIGIGELHCRFGDTDPDLHRLYPFKTKLDTDFWILYHPDLHHTARVRAFTSHIAEAFARERHLYAGEVSTDML</sequence>
<evidence type="ECO:0000256" key="3">
    <source>
        <dbReference type="ARBA" id="ARBA00023125"/>
    </source>
</evidence>
<dbReference type="EMBL" id="UOEC01000141">
    <property type="protein sequence ID" value="VAV97228.1"/>
    <property type="molecule type" value="Genomic_DNA"/>
</dbReference>
<accession>A0A3B0S9Q0</accession>
<protein>
    <submittedName>
        <fullName evidence="6">Transcriptional regulator, LysR family</fullName>
    </submittedName>
</protein>
<evidence type="ECO:0000256" key="4">
    <source>
        <dbReference type="ARBA" id="ARBA00023163"/>
    </source>
</evidence>